<reference evidence="8 9" key="1">
    <citation type="submission" date="2022-07" db="EMBL/GenBank/DDBJ databases">
        <title>Novel species in genus cellulomonas.</title>
        <authorList>
            <person name="Ye L."/>
        </authorList>
    </citation>
    <scope>NUCLEOTIDE SEQUENCE [LARGE SCALE GENOMIC DNA]</scope>
    <source>
        <strain evidence="9">zg-Y908</strain>
    </source>
</reference>
<keyword evidence="9" id="KW-1185">Reference proteome</keyword>
<gene>
    <name evidence="8" type="ORF">NP075_08725</name>
</gene>
<dbReference type="InterPro" id="IPR009075">
    <property type="entry name" value="AcylCo_DH/oxidase_C"/>
</dbReference>
<evidence type="ECO:0000313" key="9">
    <source>
        <dbReference type="Proteomes" id="UP001317322"/>
    </source>
</evidence>
<dbReference type="PANTHER" id="PTHR48083">
    <property type="entry name" value="MEDIUM-CHAIN SPECIFIC ACYL-COA DEHYDROGENASE, MITOCHONDRIAL-RELATED"/>
    <property type="match status" value="1"/>
</dbReference>
<dbReference type="SUPFAM" id="SSF47203">
    <property type="entry name" value="Acyl-CoA dehydrogenase C-terminal domain-like"/>
    <property type="match status" value="1"/>
</dbReference>
<keyword evidence="4 5" id="KW-0560">Oxidoreductase</keyword>
<evidence type="ECO:0000256" key="1">
    <source>
        <dbReference type="ARBA" id="ARBA00009347"/>
    </source>
</evidence>
<keyword evidence="3 5" id="KW-0274">FAD</keyword>
<dbReference type="Pfam" id="PF00441">
    <property type="entry name" value="Acyl-CoA_dh_1"/>
    <property type="match status" value="1"/>
</dbReference>
<dbReference type="Gene3D" id="1.20.140.10">
    <property type="entry name" value="Butyryl-CoA Dehydrogenase, subunit A, domain 3"/>
    <property type="match status" value="1"/>
</dbReference>
<evidence type="ECO:0000259" key="6">
    <source>
        <dbReference type="Pfam" id="PF00441"/>
    </source>
</evidence>
<accession>A0ABY5K918</accession>
<feature type="domain" description="Acyl-CoA dehydrogenase/oxidase C-terminal" evidence="6">
    <location>
        <begin position="241"/>
        <end position="373"/>
    </location>
</feature>
<feature type="domain" description="Acyl-CoA oxidase/dehydrogenase middle" evidence="7">
    <location>
        <begin position="123"/>
        <end position="202"/>
    </location>
</feature>
<dbReference type="InterPro" id="IPR050741">
    <property type="entry name" value="Acyl-CoA_dehydrogenase"/>
</dbReference>
<sequence length="383" mass="39834">MPSPTDLAPDLASGELRAAVVEALSACAPGGTAQSRAVWSQLGRAGVLAAVAGREGPRPGVDLVLLRALLTTLDAHAPLGVVLSTCVQVATVLPLLADLADDDPDGLAAEVRDRALRGDVTVALAVTDAAAAGSDLLDSGTSVTPRADDVLLAGGKRWITNAVSCDYALTLVRHRPARHFTSFRWALVPAGAPGVVIAPAAPDLFAAADVGHVDLHDVRLDREHLTGRAGRALPDFARHVGVERLASGMWAAALCRRVLTDLYAWLTAPPPRGAARWGRNAVRERFARCLVEVERLDALLTVVMGRGVPVRAVDAMVVKVAAGQAVEMVLDEAVHLRGADAFRDGGEARLRAQAAMFSVAGGASGAMLAGVADHARDLLEARP</sequence>
<evidence type="ECO:0000259" key="7">
    <source>
        <dbReference type="Pfam" id="PF02770"/>
    </source>
</evidence>
<evidence type="ECO:0000313" key="8">
    <source>
        <dbReference type="EMBL" id="UUI66764.1"/>
    </source>
</evidence>
<comment type="cofactor">
    <cofactor evidence="5">
        <name>FAD</name>
        <dbReference type="ChEBI" id="CHEBI:57692"/>
    </cofactor>
</comment>
<dbReference type="Proteomes" id="UP001317322">
    <property type="component" value="Chromosome"/>
</dbReference>
<protein>
    <submittedName>
        <fullName evidence="8">Acyl-CoA dehydrogenase family protein</fullName>
    </submittedName>
</protein>
<evidence type="ECO:0000256" key="2">
    <source>
        <dbReference type="ARBA" id="ARBA00022630"/>
    </source>
</evidence>
<dbReference type="Gene3D" id="2.40.110.10">
    <property type="entry name" value="Butyryl-CoA Dehydrogenase, subunit A, domain 2"/>
    <property type="match status" value="1"/>
</dbReference>
<comment type="similarity">
    <text evidence="1 5">Belongs to the acyl-CoA dehydrogenase family.</text>
</comment>
<evidence type="ECO:0000256" key="3">
    <source>
        <dbReference type="ARBA" id="ARBA00022827"/>
    </source>
</evidence>
<dbReference type="RefSeq" id="WP_227562815.1">
    <property type="nucleotide sequence ID" value="NZ_CP101989.1"/>
</dbReference>
<keyword evidence="2 5" id="KW-0285">Flavoprotein</keyword>
<organism evidence="8 9">
    <name type="scientific">Cellulomonas wangsupingiae</name>
    <dbReference type="NCBI Taxonomy" id="2968085"/>
    <lineage>
        <taxon>Bacteria</taxon>
        <taxon>Bacillati</taxon>
        <taxon>Actinomycetota</taxon>
        <taxon>Actinomycetes</taxon>
        <taxon>Micrococcales</taxon>
        <taxon>Cellulomonadaceae</taxon>
        <taxon>Cellulomonas</taxon>
    </lineage>
</organism>
<name>A0ABY5K918_9CELL</name>
<evidence type="ECO:0000256" key="4">
    <source>
        <dbReference type="ARBA" id="ARBA00023002"/>
    </source>
</evidence>
<dbReference type="EMBL" id="CP101989">
    <property type="protein sequence ID" value="UUI66764.1"/>
    <property type="molecule type" value="Genomic_DNA"/>
</dbReference>
<dbReference type="InterPro" id="IPR036250">
    <property type="entry name" value="AcylCo_DH-like_C"/>
</dbReference>
<evidence type="ECO:0000256" key="5">
    <source>
        <dbReference type="RuleBase" id="RU362125"/>
    </source>
</evidence>
<proteinExistence type="inferred from homology"/>
<dbReference type="InterPro" id="IPR046373">
    <property type="entry name" value="Acyl-CoA_Oxase/DH_mid-dom_sf"/>
</dbReference>
<dbReference type="Pfam" id="PF02770">
    <property type="entry name" value="Acyl-CoA_dh_M"/>
    <property type="match status" value="1"/>
</dbReference>
<dbReference type="InterPro" id="IPR006091">
    <property type="entry name" value="Acyl-CoA_Oxase/DH_mid-dom"/>
</dbReference>
<dbReference type="InterPro" id="IPR009100">
    <property type="entry name" value="AcylCoA_DH/oxidase_NM_dom_sf"/>
</dbReference>
<dbReference type="SUPFAM" id="SSF56645">
    <property type="entry name" value="Acyl-CoA dehydrogenase NM domain-like"/>
    <property type="match status" value="1"/>
</dbReference>